<gene>
    <name evidence="3" type="ORF">POL72_41195</name>
</gene>
<feature type="compositionally biased region" description="Low complexity" evidence="1">
    <location>
        <begin position="94"/>
        <end position="104"/>
    </location>
</feature>
<accession>A0ABT5CCP5</accession>
<comment type="caution">
    <text evidence="3">The sequence shown here is derived from an EMBL/GenBank/DDBJ whole genome shotgun (WGS) entry which is preliminary data.</text>
</comment>
<evidence type="ECO:0000313" key="3">
    <source>
        <dbReference type="EMBL" id="MDC0684211.1"/>
    </source>
</evidence>
<keyword evidence="2" id="KW-0732">Signal</keyword>
<name>A0ABT5CCP5_9BACT</name>
<dbReference type="Proteomes" id="UP001217485">
    <property type="component" value="Unassembled WGS sequence"/>
</dbReference>
<evidence type="ECO:0000256" key="1">
    <source>
        <dbReference type="SAM" id="MobiDB-lite"/>
    </source>
</evidence>
<feature type="compositionally biased region" description="Low complexity" evidence="1">
    <location>
        <begin position="41"/>
        <end position="60"/>
    </location>
</feature>
<feature type="region of interest" description="Disordered" evidence="1">
    <location>
        <begin position="35"/>
        <end position="106"/>
    </location>
</feature>
<evidence type="ECO:0000313" key="4">
    <source>
        <dbReference type="Proteomes" id="UP001217485"/>
    </source>
</evidence>
<dbReference type="EMBL" id="JAQNDK010000005">
    <property type="protein sequence ID" value="MDC0684211.1"/>
    <property type="molecule type" value="Genomic_DNA"/>
</dbReference>
<evidence type="ECO:0000256" key="2">
    <source>
        <dbReference type="SAM" id="SignalP"/>
    </source>
</evidence>
<sequence>MTGMLRGGLWIGCAAAVVVTAAPASAMQAASEVFPAPAPPSGSAVAPPAPAPGDAAAAPLLPSPAPGDRDAPPAGVAGVAPPGDPQAPLRWTVSPGPWQPGSSPWRDRREQERVWYGWQHLLVLSGTIAFGPLAVATENEVFAWMTAGPFVLGGPITHWANGHLVKGFASLGLNVGCTFGGGLVGQLVGSASPSRGGEFTGIVFGGVLGALTANILDVTLLEYEEPPTAESYEYIRLRPLRLRLAPHVALAPGGTTFGLSGAF</sequence>
<proteinExistence type="predicted"/>
<reference evidence="3 4" key="1">
    <citation type="submission" date="2023-01" db="EMBL/GenBank/DDBJ databases">
        <title>Minimal conservation of predation-associated metabolite biosynthetic gene clusters underscores biosynthetic potential of Myxococcota including descriptions for ten novel species: Archangium lansinium sp. nov., Myxococcus landrumus sp. nov., Nannocystis bai.</title>
        <authorList>
            <person name="Ahearne A."/>
            <person name="Stevens C."/>
            <person name="Dowd S."/>
        </authorList>
    </citation>
    <scope>NUCLEOTIDE SEQUENCE [LARGE SCALE GENOMIC DNA]</scope>
    <source>
        <strain evidence="3 4">WIWO2</strain>
    </source>
</reference>
<dbReference type="RefSeq" id="WP_272102335.1">
    <property type="nucleotide sequence ID" value="NZ_JAQNDK010000005.1"/>
</dbReference>
<protein>
    <submittedName>
        <fullName evidence="3">Uncharacterized protein</fullName>
    </submittedName>
</protein>
<feature type="signal peptide" evidence="2">
    <location>
        <begin position="1"/>
        <end position="26"/>
    </location>
</feature>
<feature type="chain" id="PRO_5046429694" evidence="2">
    <location>
        <begin position="27"/>
        <end position="263"/>
    </location>
</feature>
<organism evidence="3 4">
    <name type="scientific">Sorangium atrum</name>
    <dbReference type="NCBI Taxonomy" id="2995308"/>
    <lineage>
        <taxon>Bacteria</taxon>
        <taxon>Pseudomonadati</taxon>
        <taxon>Myxococcota</taxon>
        <taxon>Polyangia</taxon>
        <taxon>Polyangiales</taxon>
        <taxon>Polyangiaceae</taxon>
        <taxon>Sorangium</taxon>
    </lineage>
</organism>
<keyword evidence="4" id="KW-1185">Reference proteome</keyword>
<feature type="compositionally biased region" description="Low complexity" evidence="1">
    <location>
        <begin position="72"/>
        <end position="81"/>
    </location>
</feature>